<dbReference type="InterPro" id="IPR024442">
    <property type="entry name" value="Transposase_Zn_ribbon"/>
</dbReference>
<dbReference type="InterPro" id="IPR024445">
    <property type="entry name" value="Tnp_ISXO2-like"/>
</dbReference>
<evidence type="ECO:0000313" key="3">
    <source>
        <dbReference type="Proteomes" id="UP000699975"/>
    </source>
</evidence>
<dbReference type="RefSeq" id="WP_218317580.1">
    <property type="nucleotide sequence ID" value="NZ_JAGSPB010000002.1"/>
</dbReference>
<keyword evidence="3" id="KW-1185">Reference proteome</keyword>
<accession>A0ABS6SM28</accession>
<evidence type="ECO:0000259" key="1">
    <source>
        <dbReference type="PROSITE" id="PS00028"/>
    </source>
</evidence>
<sequence>MTASEDKSQHFLTSARARTLDLKRIARMSEEEAVDAFVLLRYAETNGEPYCPKCGCQVTYKVNRKIKHRKTGEVTGTSRKYTCAECTHQFSPTSGTIFHGRKLEHRDILFGIALWVNGAKGEAALHLCRDMNVNPKTAFILEKKLREVMGTLQHAAKLSGEVEGDATYVGGYVKPANLKKNRRDRRKLANQSGKRQAITVLRERGGKSRAFVQTEKQTAAVMRDLVEDGTFLIFDESKAFDGLEALFDVKRVNHDGNDTKNYGEAAYSRDGVHTNLAESSHSRLKRSQMGVHHRISGDHLQGYADEMTWREDHRRKSNGEQFLTLVTAGLHHPPSMQWKGYWQRRKEAA</sequence>
<protein>
    <submittedName>
        <fullName evidence="2">IS1595 family transposase</fullName>
    </submittedName>
</protein>
<feature type="domain" description="C2H2-type" evidence="1">
    <location>
        <begin position="83"/>
        <end position="105"/>
    </location>
</feature>
<dbReference type="PROSITE" id="PS00028">
    <property type="entry name" value="ZINC_FINGER_C2H2_1"/>
    <property type="match status" value="1"/>
</dbReference>
<dbReference type="Proteomes" id="UP000699975">
    <property type="component" value="Unassembled WGS sequence"/>
</dbReference>
<dbReference type="InterPro" id="IPR053164">
    <property type="entry name" value="IS1016-like_transposase"/>
</dbReference>
<dbReference type="InterPro" id="IPR013087">
    <property type="entry name" value="Znf_C2H2_type"/>
</dbReference>
<reference evidence="2 3" key="1">
    <citation type="submission" date="2021-04" db="EMBL/GenBank/DDBJ databases">
        <authorList>
            <person name="Pira H."/>
            <person name="Risdian C."/>
            <person name="Wink J."/>
        </authorList>
    </citation>
    <scope>NUCLEOTIDE SEQUENCE [LARGE SCALE GENOMIC DNA]</scope>
    <source>
        <strain evidence="2 3">WH131</strain>
    </source>
</reference>
<organism evidence="2 3">
    <name type="scientific">Erythrobacter ani</name>
    <dbReference type="NCBI Taxonomy" id="2827235"/>
    <lineage>
        <taxon>Bacteria</taxon>
        <taxon>Pseudomonadati</taxon>
        <taxon>Pseudomonadota</taxon>
        <taxon>Alphaproteobacteria</taxon>
        <taxon>Sphingomonadales</taxon>
        <taxon>Erythrobacteraceae</taxon>
        <taxon>Erythrobacter/Porphyrobacter group</taxon>
        <taxon>Erythrobacter</taxon>
    </lineage>
</organism>
<gene>
    <name evidence="2" type="ORF">KCG45_07590</name>
</gene>
<dbReference type="PANTHER" id="PTHR47163">
    <property type="entry name" value="DDE_TNP_IS1595 DOMAIN-CONTAINING PROTEIN"/>
    <property type="match status" value="1"/>
</dbReference>
<comment type="caution">
    <text evidence="2">The sequence shown here is derived from an EMBL/GenBank/DDBJ whole genome shotgun (WGS) entry which is preliminary data.</text>
</comment>
<name>A0ABS6SM28_9SPHN</name>
<dbReference type="PANTHER" id="PTHR47163:SF3">
    <property type="entry name" value="PROTEIN CBG18017"/>
    <property type="match status" value="1"/>
</dbReference>
<proteinExistence type="predicted"/>
<evidence type="ECO:0000313" key="2">
    <source>
        <dbReference type="EMBL" id="MBV7266039.1"/>
    </source>
</evidence>
<dbReference type="Pfam" id="PF12760">
    <property type="entry name" value="Zn_ribbon_IS1595"/>
    <property type="match status" value="1"/>
</dbReference>
<dbReference type="SMART" id="SM01126">
    <property type="entry name" value="DDE_Tnp_IS1595"/>
    <property type="match status" value="1"/>
</dbReference>
<dbReference type="EMBL" id="JAGSPB010000002">
    <property type="protein sequence ID" value="MBV7266039.1"/>
    <property type="molecule type" value="Genomic_DNA"/>
</dbReference>
<dbReference type="Pfam" id="PF12762">
    <property type="entry name" value="DDE_Tnp_IS1595"/>
    <property type="match status" value="1"/>
</dbReference>
<dbReference type="NCBIfam" id="NF033547">
    <property type="entry name" value="transpos_IS1595"/>
    <property type="match status" value="1"/>
</dbReference>